<evidence type="ECO:0000313" key="5">
    <source>
        <dbReference type="EMBL" id="GGG73196.1"/>
    </source>
</evidence>
<dbReference type="Pfam" id="PF12833">
    <property type="entry name" value="HTH_18"/>
    <property type="match status" value="1"/>
</dbReference>
<dbReference type="PRINTS" id="PR00032">
    <property type="entry name" value="HTHARAC"/>
</dbReference>
<dbReference type="InterPro" id="IPR014710">
    <property type="entry name" value="RmlC-like_jellyroll"/>
</dbReference>
<feature type="domain" description="HTH araC/xylS-type" evidence="4">
    <location>
        <begin position="187"/>
        <end position="285"/>
    </location>
</feature>
<dbReference type="SMART" id="SM00342">
    <property type="entry name" value="HTH_ARAC"/>
    <property type="match status" value="1"/>
</dbReference>
<sequence length="291" mass="33669">MKAVEYRLPKEFDKSFIVFTERGTYFPCPWHYHPEYEFVLVNRSTGRRMVGDHIGYFDEGDLVFMGPALPHVWVNDAAYVQGQAKEEASAVVVHFVEDFLGKNFLSLPELEPLKKVLDLSKRGLVITGKTKKEINRRINGMIGESGLRRLSSLFTIFDILTHSSEYQPLASPSYMQHTQGYYSDRFSKITDYILRNFQHEISLNEVASEANMATTTFCNFFKEHYRMTFVEYLNTIRIGHVCKLLADSDENVVNIAYECGFNNLANFNRQFKRLKGMSPSEYRKTLELQSA</sequence>
<comment type="caution">
    <text evidence="5">The sequence shown here is derived from an EMBL/GenBank/DDBJ whole genome shotgun (WGS) entry which is preliminary data.</text>
</comment>
<dbReference type="EMBL" id="BMER01000001">
    <property type="protein sequence ID" value="GGG73196.1"/>
    <property type="molecule type" value="Genomic_DNA"/>
</dbReference>
<dbReference type="InterPro" id="IPR011051">
    <property type="entry name" value="RmlC_Cupin_sf"/>
</dbReference>
<dbReference type="PROSITE" id="PS01124">
    <property type="entry name" value="HTH_ARAC_FAMILY_2"/>
    <property type="match status" value="1"/>
</dbReference>
<dbReference type="PANTHER" id="PTHR43280:SF27">
    <property type="entry name" value="TRANSCRIPTIONAL REGULATOR MTLR"/>
    <property type="match status" value="1"/>
</dbReference>
<gene>
    <name evidence="5" type="ORF">GCM10007415_00710</name>
</gene>
<dbReference type="PROSITE" id="PS00041">
    <property type="entry name" value="HTH_ARAC_FAMILY_1"/>
    <property type="match status" value="1"/>
</dbReference>
<evidence type="ECO:0000256" key="3">
    <source>
        <dbReference type="ARBA" id="ARBA00023163"/>
    </source>
</evidence>
<evidence type="ECO:0000259" key="4">
    <source>
        <dbReference type="PROSITE" id="PS01124"/>
    </source>
</evidence>
<proteinExistence type="predicted"/>
<keyword evidence="2" id="KW-0238">DNA-binding</keyword>
<keyword evidence="3" id="KW-0804">Transcription</keyword>
<dbReference type="GO" id="GO:0043565">
    <property type="term" value="F:sequence-specific DNA binding"/>
    <property type="evidence" value="ECO:0007669"/>
    <property type="project" value="InterPro"/>
</dbReference>
<dbReference type="Gene3D" id="1.10.10.60">
    <property type="entry name" value="Homeodomain-like"/>
    <property type="match status" value="2"/>
</dbReference>
<keyword evidence="1" id="KW-0805">Transcription regulation</keyword>
<reference evidence="5" key="1">
    <citation type="journal article" date="2014" name="Int. J. Syst. Evol. Microbiol.">
        <title>Complete genome sequence of Corynebacterium casei LMG S-19264T (=DSM 44701T), isolated from a smear-ripened cheese.</title>
        <authorList>
            <consortium name="US DOE Joint Genome Institute (JGI-PGF)"/>
            <person name="Walter F."/>
            <person name="Albersmeier A."/>
            <person name="Kalinowski J."/>
            <person name="Ruckert C."/>
        </authorList>
    </citation>
    <scope>NUCLEOTIDE SEQUENCE</scope>
    <source>
        <strain evidence="5">CGMCC 1.12195</strain>
    </source>
</reference>
<dbReference type="Proteomes" id="UP000660862">
    <property type="component" value="Unassembled WGS sequence"/>
</dbReference>
<dbReference type="AlphaFoldDB" id="A0A917M1I4"/>
<dbReference type="GO" id="GO:0003700">
    <property type="term" value="F:DNA-binding transcription factor activity"/>
    <property type="evidence" value="ECO:0007669"/>
    <property type="project" value="InterPro"/>
</dbReference>
<dbReference type="SUPFAM" id="SSF51182">
    <property type="entry name" value="RmlC-like cupins"/>
    <property type="match status" value="1"/>
</dbReference>
<protein>
    <submittedName>
        <fullName evidence="5">AraC family transcriptional regulator</fullName>
    </submittedName>
</protein>
<evidence type="ECO:0000313" key="6">
    <source>
        <dbReference type="Proteomes" id="UP000660862"/>
    </source>
</evidence>
<dbReference type="InterPro" id="IPR018060">
    <property type="entry name" value="HTH_AraC"/>
</dbReference>
<reference evidence="5" key="2">
    <citation type="submission" date="2020-09" db="EMBL/GenBank/DDBJ databases">
        <authorList>
            <person name="Sun Q."/>
            <person name="Zhou Y."/>
        </authorList>
    </citation>
    <scope>NUCLEOTIDE SEQUENCE</scope>
    <source>
        <strain evidence="5">CGMCC 1.12195</strain>
    </source>
</reference>
<evidence type="ECO:0000256" key="2">
    <source>
        <dbReference type="ARBA" id="ARBA00023125"/>
    </source>
</evidence>
<dbReference type="PANTHER" id="PTHR43280">
    <property type="entry name" value="ARAC-FAMILY TRANSCRIPTIONAL REGULATOR"/>
    <property type="match status" value="1"/>
</dbReference>
<keyword evidence="6" id="KW-1185">Reference proteome</keyword>
<organism evidence="5 6">
    <name type="scientific">Parapedobacter pyrenivorans</name>
    <dbReference type="NCBI Taxonomy" id="1305674"/>
    <lineage>
        <taxon>Bacteria</taxon>
        <taxon>Pseudomonadati</taxon>
        <taxon>Bacteroidota</taxon>
        <taxon>Sphingobacteriia</taxon>
        <taxon>Sphingobacteriales</taxon>
        <taxon>Sphingobacteriaceae</taxon>
        <taxon>Parapedobacter</taxon>
    </lineage>
</organism>
<accession>A0A917M1I4</accession>
<dbReference type="InterPro" id="IPR009057">
    <property type="entry name" value="Homeodomain-like_sf"/>
</dbReference>
<dbReference type="SUPFAM" id="SSF46689">
    <property type="entry name" value="Homeodomain-like"/>
    <property type="match status" value="2"/>
</dbReference>
<dbReference type="InterPro" id="IPR018062">
    <property type="entry name" value="HTH_AraC-typ_CS"/>
</dbReference>
<dbReference type="CDD" id="cd06976">
    <property type="entry name" value="cupin_MtlR-like_N"/>
    <property type="match status" value="1"/>
</dbReference>
<name>A0A917M1I4_9SPHI</name>
<dbReference type="Gene3D" id="2.60.120.10">
    <property type="entry name" value="Jelly Rolls"/>
    <property type="match status" value="1"/>
</dbReference>
<evidence type="ECO:0000256" key="1">
    <source>
        <dbReference type="ARBA" id="ARBA00023015"/>
    </source>
</evidence>
<dbReference type="RefSeq" id="WP_188503966.1">
    <property type="nucleotide sequence ID" value="NZ_BMER01000001.1"/>
</dbReference>
<dbReference type="InterPro" id="IPR020449">
    <property type="entry name" value="Tscrpt_reg_AraC-type_HTH"/>
</dbReference>